<dbReference type="Gene3D" id="1.10.530.10">
    <property type="match status" value="1"/>
</dbReference>
<keyword evidence="5" id="KW-1185">Reference proteome</keyword>
<dbReference type="EMBL" id="SIXH01000027">
    <property type="protein sequence ID" value="TBO60745.1"/>
    <property type="molecule type" value="Genomic_DNA"/>
</dbReference>
<dbReference type="RefSeq" id="WP_094793152.1">
    <property type="nucleotide sequence ID" value="NZ_NDXL01000001.1"/>
</dbReference>
<name>A0A4Q9I073_STRKA</name>
<dbReference type="InterPro" id="IPR036779">
    <property type="entry name" value="LysM_dom_sf"/>
</dbReference>
<accession>A0A4Q9I073</accession>
<dbReference type="Proteomes" id="UP000292452">
    <property type="component" value="Unassembled WGS sequence"/>
</dbReference>
<evidence type="ECO:0000313" key="4">
    <source>
        <dbReference type="EMBL" id="TBO60745.1"/>
    </source>
</evidence>
<dbReference type="SUPFAM" id="SSF53955">
    <property type="entry name" value="Lysozyme-like"/>
    <property type="match status" value="1"/>
</dbReference>
<dbReference type="InterPro" id="IPR023346">
    <property type="entry name" value="Lysozyme-like_dom_sf"/>
</dbReference>
<protein>
    <submittedName>
        <fullName evidence="4">Transglycosylase</fullName>
    </submittedName>
</protein>
<evidence type="ECO:0000256" key="2">
    <source>
        <dbReference type="ARBA" id="ARBA00022801"/>
    </source>
</evidence>
<reference evidence="4 5" key="1">
    <citation type="submission" date="2019-02" db="EMBL/GenBank/DDBJ databases">
        <title>Draft Genome Sequence of Streptomyces sp. AM-2504, identified by 16S rRNA comparative analysis as a Streptomyces Kasugaensis strain.</title>
        <authorList>
            <person name="Napolioni V."/>
            <person name="Giuliodori A.M."/>
            <person name="Spurio R."/>
            <person name="Fabbretti A."/>
        </authorList>
    </citation>
    <scope>NUCLEOTIDE SEQUENCE [LARGE SCALE GENOMIC DNA]</scope>
    <source>
        <strain evidence="4 5">AM-2504</strain>
    </source>
</reference>
<dbReference type="GO" id="GO:0016787">
    <property type="term" value="F:hydrolase activity"/>
    <property type="evidence" value="ECO:0007669"/>
    <property type="project" value="UniProtKB-KW"/>
</dbReference>
<evidence type="ECO:0000256" key="1">
    <source>
        <dbReference type="ARBA" id="ARBA00010830"/>
    </source>
</evidence>
<dbReference type="SMART" id="SM00257">
    <property type="entry name" value="LysM"/>
    <property type="match status" value="1"/>
</dbReference>
<sequence length="170" mass="18742">MSALSVATPDIAVASSPTSWEDLAACESSGNWHTNTGNGYYGGLQISPPTWRAYGGIKFAARADLATRTQQVAIAKRILRGQGHQAWPVCSHQVEWKATPRKHRHAQHKKTAHVPNPSLRTYRVRLGQNLSSIAALHHIRGGWRDLYARNRDTVGGNPSIIQPGQVLRLR</sequence>
<evidence type="ECO:0000259" key="3">
    <source>
        <dbReference type="PROSITE" id="PS51782"/>
    </source>
</evidence>
<gene>
    <name evidence="4" type="ORF">EYS09_05000</name>
</gene>
<organism evidence="4 5">
    <name type="scientific">Streptomyces kasugaensis</name>
    <dbReference type="NCBI Taxonomy" id="1946"/>
    <lineage>
        <taxon>Bacteria</taxon>
        <taxon>Bacillati</taxon>
        <taxon>Actinomycetota</taxon>
        <taxon>Actinomycetes</taxon>
        <taxon>Kitasatosporales</taxon>
        <taxon>Streptomycetaceae</taxon>
        <taxon>Streptomyces</taxon>
    </lineage>
</organism>
<dbReference type="InterPro" id="IPR018392">
    <property type="entry name" value="LysM"/>
</dbReference>
<dbReference type="AlphaFoldDB" id="A0A4Q9I073"/>
<feature type="domain" description="LysM" evidence="3">
    <location>
        <begin position="120"/>
        <end position="169"/>
    </location>
</feature>
<dbReference type="CDD" id="cd13925">
    <property type="entry name" value="RPF"/>
    <property type="match status" value="1"/>
</dbReference>
<dbReference type="Gene3D" id="3.10.350.10">
    <property type="entry name" value="LysM domain"/>
    <property type="match status" value="1"/>
</dbReference>
<dbReference type="CDD" id="cd00118">
    <property type="entry name" value="LysM"/>
    <property type="match status" value="1"/>
</dbReference>
<dbReference type="OrthoDB" id="1404170at2"/>
<comment type="similarity">
    <text evidence="1">Belongs to the transglycosylase family. Rpf subfamily.</text>
</comment>
<dbReference type="InterPro" id="IPR010618">
    <property type="entry name" value="RPF"/>
</dbReference>
<evidence type="ECO:0000313" key="5">
    <source>
        <dbReference type="Proteomes" id="UP000292452"/>
    </source>
</evidence>
<proteinExistence type="inferred from homology"/>
<dbReference type="PROSITE" id="PS51782">
    <property type="entry name" value="LYSM"/>
    <property type="match status" value="1"/>
</dbReference>
<comment type="caution">
    <text evidence="4">The sequence shown here is derived from an EMBL/GenBank/DDBJ whole genome shotgun (WGS) entry which is preliminary data.</text>
</comment>
<keyword evidence="2" id="KW-0378">Hydrolase</keyword>
<dbReference type="Pfam" id="PF06737">
    <property type="entry name" value="Transglycosylas"/>
    <property type="match status" value="1"/>
</dbReference>